<reference evidence="2" key="2">
    <citation type="submission" date="2021-04" db="EMBL/GenBank/DDBJ databases">
        <authorList>
            <person name="Gilroy R."/>
        </authorList>
    </citation>
    <scope>NUCLEOTIDE SEQUENCE</scope>
    <source>
        <strain evidence="2">ChiBcec2-3848</strain>
    </source>
</reference>
<accession>A0A9D2TAK8</accession>
<evidence type="ECO:0000313" key="2">
    <source>
        <dbReference type="EMBL" id="HJC63400.1"/>
    </source>
</evidence>
<gene>
    <name evidence="2" type="ORF">H9753_07265</name>
</gene>
<keyword evidence="2" id="KW-0328">Glycosyltransferase</keyword>
<sequence length="368" mass="41809">MSSEKTPIPRVLVYGMSDNPGGIETYLLNLVRQSENCPVAWDFVTDFPEIAYKEELKKSGCRIFYIPAKSKGLLKQWSAFAAILRKHPEYKTVYFNILNAGAAFTMAVPWILRRKIAVHSHNGSADSTRLHDLCRPFLNHMAKAFAACSAQAGTFMFGRKIMEKKEVLLVPNAIDSDKYDYNRQVRAKMRRLLEVEEKLVLCHVGRIVYQKNPKGLIDIFASCHQQEKNSVLLWAGTGDMEEEATAYVREKGLEDSVRFLGVRKDIPALMQAADAFLLPSIYEGLPIVAVEAQAAGLPCFLSDTISEETKIIDSLVKFLPLQEPETWSREILKSREEKRISRKKEITDAGYDLNHQQRNLEKLLQKIL</sequence>
<dbReference type="AlphaFoldDB" id="A0A9D2TAK8"/>
<dbReference type="Proteomes" id="UP000823886">
    <property type="component" value="Unassembled WGS sequence"/>
</dbReference>
<reference evidence="2" key="1">
    <citation type="journal article" date="2021" name="PeerJ">
        <title>Extensive microbial diversity within the chicken gut microbiome revealed by metagenomics and culture.</title>
        <authorList>
            <person name="Gilroy R."/>
            <person name="Ravi A."/>
            <person name="Getino M."/>
            <person name="Pursley I."/>
            <person name="Horton D.L."/>
            <person name="Alikhan N.F."/>
            <person name="Baker D."/>
            <person name="Gharbi K."/>
            <person name="Hall N."/>
            <person name="Watson M."/>
            <person name="Adriaenssens E.M."/>
            <person name="Foster-Nyarko E."/>
            <person name="Jarju S."/>
            <person name="Secka A."/>
            <person name="Antonio M."/>
            <person name="Oren A."/>
            <person name="Chaudhuri R.R."/>
            <person name="La Ragione R."/>
            <person name="Hildebrand F."/>
            <person name="Pallen M.J."/>
        </authorList>
    </citation>
    <scope>NUCLEOTIDE SEQUENCE</scope>
    <source>
        <strain evidence="2">ChiBcec2-3848</strain>
    </source>
</reference>
<dbReference type="Gene3D" id="3.40.50.2000">
    <property type="entry name" value="Glycogen Phosphorylase B"/>
    <property type="match status" value="2"/>
</dbReference>
<proteinExistence type="predicted"/>
<protein>
    <submittedName>
        <fullName evidence="2">Glycosyltransferase</fullName>
        <ecNumber evidence="2">2.4.-.-</ecNumber>
    </submittedName>
</protein>
<keyword evidence="2" id="KW-0808">Transferase</keyword>
<comment type="caution">
    <text evidence="2">The sequence shown here is derived from an EMBL/GenBank/DDBJ whole genome shotgun (WGS) entry which is preliminary data.</text>
</comment>
<dbReference type="EC" id="2.4.-.-" evidence="2"/>
<organism evidence="2 3">
    <name type="scientific">Candidatus Blautia merdavium</name>
    <dbReference type="NCBI Taxonomy" id="2838494"/>
    <lineage>
        <taxon>Bacteria</taxon>
        <taxon>Bacillati</taxon>
        <taxon>Bacillota</taxon>
        <taxon>Clostridia</taxon>
        <taxon>Lachnospirales</taxon>
        <taxon>Lachnospiraceae</taxon>
        <taxon>Blautia</taxon>
    </lineage>
</organism>
<dbReference type="SUPFAM" id="SSF53756">
    <property type="entry name" value="UDP-Glycosyltransferase/glycogen phosphorylase"/>
    <property type="match status" value="1"/>
</dbReference>
<dbReference type="InterPro" id="IPR001296">
    <property type="entry name" value="Glyco_trans_1"/>
</dbReference>
<dbReference type="PANTHER" id="PTHR12526">
    <property type="entry name" value="GLYCOSYLTRANSFERASE"/>
    <property type="match status" value="1"/>
</dbReference>
<dbReference type="EMBL" id="DWVZ01000096">
    <property type="protein sequence ID" value="HJC63400.1"/>
    <property type="molecule type" value="Genomic_DNA"/>
</dbReference>
<dbReference type="Pfam" id="PF00534">
    <property type="entry name" value="Glycos_transf_1"/>
    <property type="match status" value="1"/>
</dbReference>
<evidence type="ECO:0000313" key="3">
    <source>
        <dbReference type="Proteomes" id="UP000823886"/>
    </source>
</evidence>
<name>A0A9D2TAK8_9FIRM</name>
<dbReference type="GO" id="GO:0016757">
    <property type="term" value="F:glycosyltransferase activity"/>
    <property type="evidence" value="ECO:0007669"/>
    <property type="project" value="UniProtKB-KW"/>
</dbReference>
<evidence type="ECO:0000259" key="1">
    <source>
        <dbReference type="Pfam" id="PF00534"/>
    </source>
</evidence>
<dbReference type="PANTHER" id="PTHR12526:SF630">
    <property type="entry name" value="GLYCOSYLTRANSFERASE"/>
    <property type="match status" value="1"/>
</dbReference>
<feature type="domain" description="Glycosyl transferase family 1" evidence="1">
    <location>
        <begin position="188"/>
        <end position="316"/>
    </location>
</feature>